<dbReference type="CDD" id="cd01081">
    <property type="entry name" value="Aldose_epim"/>
    <property type="match status" value="1"/>
</dbReference>
<dbReference type="EMBL" id="BOVJ01000222">
    <property type="protein sequence ID" value="GIQ66881.1"/>
    <property type="molecule type" value="Genomic_DNA"/>
</dbReference>
<keyword evidence="2" id="KW-1185">Reference proteome</keyword>
<sequence length="352" mass="40570">MGVITMMYRKQRNYGCRIHDRYEWDGMRVVIMENEKVRVGILPDKGAEIFEFLYKPMDLDVMWLSPNGVQNPHRYPGAYANPSTNFVDYYTGGWQEVFPNGGPPSRMKGAYFGQHGEVSQAPWDYAILCDEPERIEVAFTVHTRKYPFRLRKVLRLNKNSGKLFIREEAENLSQAELPAMWGHHIVFGPPFLEPDCIIRLPGQPVIIPHDEPTSRTGRRVGGTAVSHWPYADGPNHEKIDFSRIPPPGTKSEMLYIGNLQEGAYTLTNPRIGAQVTVTWDHKTFPYLWYWQEYGDNMDYPWYGRTYNIGLEPFSSMPTNGLQTAADRGTTLLFRAQETKRFELTFEVGESKE</sequence>
<proteinExistence type="predicted"/>
<protein>
    <recommendedName>
        <fullName evidence="3">Galactose mutarotase</fullName>
    </recommendedName>
</protein>
<dbReference type="InterPro" id="IPR011013">
    <property type="entry name" value="Gal_mutarotase_sf_dom"/>
</dbReference>
<evidence type="ECO:0000313" key="1">
    <source>
        <dbReference type="EMBL" id="GIQ66881.1"/>
    </source>
</evidence>
<dbReference type="SUPFAM" id="SSF74650">
    <property type="entry name" value="Galactose mutarotase-like"/>
    <property type="match status" value="1"/>
</dbReference>
<dbReference type="Pfam" id="PF14486">
    <property type="entry name" value="DUF4432"/>
    <property type="match status" value="1"/>
</dbReference>
<evidence type="ECO:0008006" key="3">
    <source>
        <dbReference type="Google" id="ProtNLM"/>
    </source>
</evidence>
<accession>A0ABQ4NF72</accession>
<reference evidence="1 2" key="1">
    <citation type="submission" date="2021-04" db="EMBL/GenBank/DDBJ databases">
        <title>Draft genome sequence of Paenibacillus cisolokensis, LC2-13A.</title>
        <authorList>
            <person name="Uke A."/>
            <person name="Chhe C."/>
            <person name="Baramee S."/>
            <person name="Kosugi A."/>
        </authorList>
    </citation>
    <scope>NUCLEOTIDE SEQUENCE [LARGE SCALE GENOMIC DNA]</scope>
    <source>
        <strain evidence="1 2">LC2-13A</strain>
    </source>
</reference>
<gene>
    <name evidence="1" type="ORF">PACILC2_54490</name>
</gene>
<dbReference type="Gene3D" id="2.70.98.10">
    <property type="match status" value="1"/>
</dbReference>
<name>A0ABQ4NF72_9BACL</name>
<dbReference type="InterPro" id="IPR014718">
    <property type="entry name" value="GH-type_carb-bd"/>
</dbReference>
<evidence type="ECO:0000313" key="2">
    <source>
        <dbReference type="Proteomes" id="UP000680304"/>
    </source>
</evidence>
<dbReference type="InterPro" id="IPR027839">
    <property type="entry name" value="DUF4432"/>
</dbReference>
<organism evidence="1 2">
    <name type="scientific">Paenibacillus cisolokensis</name>
    <dbReference type="NCBI Taxonomy" id="1658519"/>
    <lineage>
        <taxon>Bacteria</taxon>
        <taxon>Bacillati</taxon>
        <taxon>Bacillota</taxon>
        <taxon>Bacilli</taxon>
        <taxon>Bacillales</taxon>
        <taxon>Paenibacillaceae</taxon>
        <taxon>Paenibacillus</taxon>
    </lineage>
</organism>
<comment type="caution">
    <text evidence="1">The sequence shown here is derived from an EMBL/GenBank/DDBJ whole genome shotgun (WGS) entry which is preliminary data.</text>
</comment>
<dbReference type="Proteomes" id="UP000680304">
    <property type="component" value="Unassembled WGS sequence"/>
</dbReference>